<name>A0A484N634_9ASTE</name>
<evidence type="ECO:0000313" key="3">
    <source>
        <dbReference type="Proteomes" id="UP000595140"/>
    </source>
</evidence>
<gene>
    <name evidence="2" type="ORF">CCAM_LOCUS37220</name>
</gene>
<accession>A0A484N634</accession>
<keyword evidence="3" id="KW-1185">Reference proteome</keyword>
<proteinExistence type="predicted"/>
<dbReference type="Proteomes" id="UP000595140">
    <property type="component" value="Unassembled WGS sequence"/>
</dbReference>
<dbReference type="EMBL" id="OOIL02005599">
    <property type="protein sequence ID" value="VFQ95444.1"/>
    <property type="molecule type" value="Genomic_DNA"/>
</dbReference>
<sequence length="129" mass="14018">MTDLSDGGNGHFSVADGEDEDLRAVQIHEMAKLQVRSRESALELQRLGPLGQLFCGAALPQPALPWLTVLTPWTTPGSNLRSTISSCEICSRRGGINDSEAGDECEDDNVEEDPEEEGDDAEMEAEEEK</sequence>
<evidence type="ECO:0000313" key="2">
    <source>
        <dbReference type="EMBL" id="VFQ95444.1"/>
    </source>
</evidence>
<protein>
    <submittedName>
        <fullName evidence="2">Uncharacterized protein</fullName>
    </submittedName>
</protein>
<evidence type="ECO:0000256" key="1">
    <source>
        <dbReference type="SAM" id="MobiDB-lite"/>
    </source>
</evidence>
<reference evidence="2 3" key="1">
    <citation type="submission" date="2018-04" db="EMBL/GenBank/DDBJ databases">
        <authorList>
            <person name="Vogel A."/>
        </authorList>
    </citation>
    <scope>NUCLEOTIDE SEQUENCE [LARGE SCALE GENOMIC DNA]</scope>
</reference>
<dbReference type="AlphaFoldDB" id="A0A484N634"/>
<feature type="compositionally biased region" description="Acidic residues" evidence="1">
    <location>
        <begin position="100"/>
        <end position="129"/>
    </location>
</feature>
<organism evidence="2 3">
    <name type="scientific">Cuscuta campestris</name>
    <dbReference type="NCBI Taxonomy" id="132261"/>
    <lineage>
        <taxon>Eukaryota</taxon>
        <taxon>Viridiplantae</taxon>
        <taxon>Streptophyta</taxon>
        <taxon>Embryophyta</taxon>
        <taxon>Tracheophyta</taxon>
        <taxon>Spermatophyta</taxon>
        <taxon>Magnoliopsida</taxon>
        <taxon>eudicotyledons</taxon>
        <taxon>Gunneridae</taxon>
        <taxon>Pentapetalae</taxon>
        <taxon>asterids</taxon>
        <taxon>lamiids</taxon>
        <taxon>Solanales</taxon>
        <taxon>Convolvulaceae</taxon>
        <taxon>Cuscuteae</taxon>
        <taxon>Cuscuta</taxon>
        <taxon>Cuscuta subgen. Grammica</taxon>
        <taxon>Cuscuta sect. Cleistogrammica</taxon>
    </lineage>
</organism>
<feature type="region of interest" description="Disordered" evidence="1">
    <location>
        <begin position="92"/>
        <end position="129"/>
    </location>
</feature>